<dbReference type="Proteomes" id="UP001054902">
    <property type="component" value="Unassembled WGS sequence"/>
</dbReference>
<protein>
    <submittedName>
        <fullName evidence="8">Uncharacterized protein</fullName>
    </submittedName>
</protein>
<evidence type="ECO:0000256" key="1">
    <source>
        <dbReference type="ARBA" id="ARBA00001947"/>
    </source>
</evidence>
<dbReference type="AlphaFoldDB" id="A0AAD3HDT5"/>
<evidence type="ECO:0000256" key="5">
    <source>
        <dbReference type="ARBA" id="ARBA00022759"/>
    </source>
</evidence>
<accession>A0AAD3HDT5</accession>
<evidence type="ECO:0000256" key="2">
    <source>
        <dbReference type="ARBA" id="ARBA00010875"/>
    </source>
</evidence>
<organism evidence="8 9">
    <name type="scientific">Chaetoceros tenuissimus</name>
    <dbReference type="NCBI Taxonomy" id="426638"/>
    <lineage>
        <taxon>Eukaryota</taxon>
        <taxon>Sar</taxon>
        <taxon>Stramenopiles</taxon>
        <taxon>Ochrophyta</taxon>
        <taxon>Bacillariophyta</taxon>
        <taxon>Coscinodiscophyceae</taxon>
        <taxon>Chaetocerotophycidae</taxon>
        <taxon>Chaetocerotales</taxon>
        <taxon>Chaetocerotaceae</taxon>
        <taxon>Chaetoceros</taxon>
    </lineage>
</organism>
<dbReference type="EMBL" id="BLLK01000069">
    <property type="protein sequence ID" value="GFH60182.1"/>
    <property type="molecule type" value="Genomic_DNA"/>
</dbReference>
<evidence type="ECO:0000256" key="7">
    <source>
        <dbReference type="ARBA" id="ARBA00022833"/>
    </source>
</evidence>
<keyword evidence="6" id="KW-0378">Hydrolase</keyword>
<dbReference type="PANTHER" id="PTHR46986">
    <property type="entry name" value="ENDORIBONUCLEASE YBEY, CHLOROPLASTIC"/>
    <property type="match status" value="1"/>
</dbReference>
<keyword evidence="3" id="KW-0540">Nuclease</keyword>
<dbReference type="Gene3D" id="3.40.390.30">
    <property type="entry name" value="Metalloproteases ('zincins'), catalytic domain"/>
    <property type="match status" value="1"/>
</dbReference>
<keyword evidence="9" id="KW-1185">Reference proteome</keyword>
<evidence type="ECO:0000256" key="6">
    <source>
        <dbReference type="ARBA" id="ARBA00022801"/>
    </source>
</evidence>
<reference evidence="8 9" key="1">
    <citation type="journal article" date="2021" name="Sci. Rep.">
        <title>The genome of the diatom Chaetoceros tenuissimus carries an ancient integrated fragment of an extant virus.</title>
        <authorList>
            <person name="Hongo Y."/>
            <person name="Kimura K."/>
            <person name="Takaki Y."/>
            <person name="Yoshida Y."/>
            <person name="Baba S."/>
            <person name="Kobayashi G."/>
            <person name="Nagasaki K."/>
            <person name="Hano T."/>
            <person name="Tomaru Y."/>
        </authorList>
    </citation>
    <scope>NUCLEOTIDE SEQUENCE [LARGE SCALE GENOMIC DNA]</scope>
    <source>
        <strain evidence="8 9">NIES-3715</strain>
    </source>
</reference>
<dbReference type="GO" id="GO:0046872">
    <property type="term" value="F:metal ion binding"/>
    <property type="evidence" value="ECO:0007669"/>
    <property type="project" value="UniProtKB-KW"/>
</dbReference>
<dbReference type="SUPFAM" id="SSF55486">
    <property type="entry name" value="Metalloproteases ('zincins'), catalytic domain"/>
    <property type="match status" value="1"/>
</dbReference>
<keyword evidence="7" id="KW-0862">Zinc</keyword>
<evidence type="ECO:0000313" key="9">
    <source>
        <dbReference type="Proteomes" id="UP001054902"/>
    </source>
</evidence>
<evidence type="ECO:0000256" key="3">
    <source>
        <dbReference type="ARBA" id="ARBA00022722"/>
    </source>
</evidence>
<dbReference type="GO" id="GO:0004222">
    <property type="term" value="F:metalloendopeptidase activity"/>
    <property type="evidence" value="ECO:0007669"/>
    <property type="project" value="InterPro"/>
</dbReference>
<dbReference type="GO" id="GO:0006364">
    <property type="term" value="P:rRNA processing"/>
    <property type="evidence" value="ECO:0007669"/>
    <property type="project" value="InterPro"/>
</dbReference>
<dbReference type="Pfam" id="PF02130">
    <property type="entry name" value="YbeY"/>
    <property type="match status" value="2"/>
</dbReference>
<dbReference type="GO" id="GO:0004519">
    <property type="term" value="F:endonuclease activity"/>
    <property type="evidence" value="ECO:0007669"/>
    <property type="project" value="UniProtKB-KW"/>
</dbReference>
<keyword evidence="5" id="KW-0255">Endonuclease</keyword>
<dbReference type="PROSITE" id="PS01306">
    <property type="entry name" value="UPF0054"/>
    <property type="match status" value="1"/>
</dbReference>
<proteinExistence type="inferred from homology"/>
<dbReference type="InterPro" id="IPR023091">
    <property type="entry name" value="MetalPrtase_cat_dom_sf_prd"/>
</dbReference>
<comment type="similarity">
    <text evidence="2">Belongs to the endoribonuclease YbeY family.</text>
</comment>
<comment type="caution">
    <text evidence="8">The sequence shown here is derived from an EMBL/GenBank/DDBJ whole genome shotgun (WGS) entry which is preliminary data.</text>
</comment>
<dbReference type="InterPro" id="IPR020549">
    <property type="entry name" value="YbeY_CS"/>
</dbReference>
<dbReference type="HAMAP" id="MF_00009">
    <property type="entry name" value="Endoribonucl_YbeY"/>
    <property type="match status" value="1"/>
</dbReference>
<evidence type="ECO:0000256" key="4">
    <source>
        <dbReference type="ARBA" id="ARBA00022723"/>
    </source>
</evidence>
<evidence type="ECO:0000313" key="8">
    <source>
        <dbReference type="EMBL" id="GFH60182.1"/>
    </source>
</evidence>
<keyword evidence="4" id="KW-0479">Metal-binding</keyword>
<sequence length="247" mass="28383">MNVLGVSSFQTVFRCRTQAQINSNRIRSRLNRLFGTKRGSDGVGSIDIYNEQTTIPDLDIAKIEKTVSTIREIIGYPTYDVSLILTEDEEMQATNLETRGIDRPTDILSFQFQDELIEPGVLADPDFDIPEYYNLGDMMIDVPYVIRRCEEDRAFNEGTEPIEELESELYDDADYVGDDDRGVSGVMSTIYSPEDRIQLLLVHGMLHLVGYDHIEDDEYELMVTKEEEVIKELQTRLNTDWCDVEEL</sequence>
<dbReference type="NCBIfam" id="TIGR00043">
    <property type="entry name" value="rRNA maturation RNase YbeY"/>
    <property type="match status" value="2"/>
</dbReference>
<name>A0AAD3HDT5_9STRA</name>
<comment type="cofactor">
    <cofactor evidence="1">
        <name>Zn(2+)</name>
        <dbReference type="ChEBI" id="CHEBI:29105"/>
    </cofactor>
</comment>
<gene>
    <name evidence="8" type="ORF">CTEN210_16658</name>
</gene>
<dbReference type="InterPro" id="IPR002036">
    <property type="entry name" value="YbeY"/>
</dbReference>
<dbReference type="PANTHER" id="PTHR46986:SF1">
    <property type="entry name" value="ENDORIBONUCLEASE YBEY, CHLOROPLASTIC"/>
    <property type="match status" value="1"/>
</dbReference>